<dbReference type="AlphaFoldDB" id="A0A117NHI2"/>
<dbReference type="EMBL" id="LKAM01000005">
    <property type="protein sequence ID" value="KUM48423.1"/>
    <property type="molecule type" value="Genomic_DNA"/>
</dbReference>
<sequence length="66" mass="7646">MEITTQYCQVEKGGLQASLSYGNITYYIESHIISMYLFRGLEISQYFYSSSILYVWGPVGTWGTWN</sequence>
<geneLocation type="mitochondrion" evidence="1"/>
<evidence type="ECO:0000313" key="1">
    <source>
        <dbReference type="EMBL" id="KUM48423.1"/>
    </source>
</evidence>
<proteinExistence type="predicted"/>
<organism evidence="1">
    <name type="scientific">Picea glauca</name>
    <name type="common">White spruce</name>
    <name type="synonym">Pinus glauca</name>
    <dbReference type="NCBI Taxonomy" id="3330"/>
    <lineage>
        <taxon>Eukaryota</taxon>
        <taxon>Viridiplantae</taxon>
        <taxon>Streptophyta</taxon>
        <taxon>Embryophyta</taxon>
        <taxon>Tracheophyta</taxon>
        <taxon>Spermatophyta</taxon>
        <taxon>Pinopsida</taxon>
        <taxon>Pinidae</taxon>
        <taxon>Conifers I</taxon>
        <taxon>Pinales</taxon>
        <taxon>Pinaceae</taxon>
        <taxon>Picea</taxon>
    </lineage>
</organism>
<protein>
    <submittedName>
        <fullName evidence="1">Uncharacterized protein</fullName>
    </submittedName>
</protein>
<accession>A0A117NHI2</accession>
<gene>
    <name evidence="1" type="ORF">ABT39_MTgene4438</name>
</gene>
<comment type="caution">
    <text evidence="1">The sequence shown here is derived from an EMBL/GenBank/DDBJ whole genome shotgun (WGS) entry which is preliminary data.</text>
</comment>
<name>A0A117NHI2_PICGL</name>
<keyword evidence="1" id="KW-0496">Mitochondrion</keyword>
<reference evidence="1" key="1">
    <citation type="journal article" date="2015" name="Genome Biol. Evol.">
        <title>Organellar Genomes of White Spruce (Picea glauca): Assembly and Annotation.</title>
        <authorList>
            <person name="Jackman S.D."/>
            <person name="Warren R.L."/>
            <person name="Gibb E.A."/>
            <person name="Vandervalk B.P."/>
            <person name="Mohamadi H."/>
            <person name="Chu J."/>
            <person name="Raymond A."/>
            <person name="Pleasance S."/>
            <person name="Coope R."/>
            <person name="Wildung M.R."/>
            <person name="Ritland C.E."/>
            <person name="Bousquet J."/>
            <person name="Jones S.J."/>
            <person name="Bohlmann J."/>
            <person name="Birol I."/>
        </authorList>
    </citation>
    <scope>NUCLEOTIDE SEQUENCE [LARGE SCALE GENOMIC DNA]</scope>
    <source>
        <tissue evidence="1">Flushing bud</tissue>
    </source>
</reference>